<protein>
    <submittedName>
        <fullName evidence="1">Uncharacterized protein</fullName>
    </submittedName>
</protein>
<dbReference type="RefSeq" id="WP_203823165.1">
    <property type="nucleotide sequence ID" value="NZ_BAAABP010000003.1"/>
</dbReference>
<organism evidence="1 2">
    <name type="scientific">Paractinoplanes ferrugineus</name>
    <dbReference type="NCBI Taxonomy" id="113564"/>
    <lineage>
        <taxon>Bacteria</taxon>
        <taxon>Bacillati</taxon>
        <taxon>Actinomycetota</taxon>
        <taxon>Actinomycetes</taxon>
        <taxon>Micromonosporales</taxon>
        <taxon>Micromonosporaceae</taxon>
        <taxon>Paractinoplanes</taxon>
    </lineage>
</organism>
<dbReference type="EMBL" id="BOMM01000103">
    <property type="protein sequence ID" value="GIE16842.1"/>
    <property type="molecule type" value="Genomic_DNA"/>
</dbReference>
<name>A0A919JBL4_9ACTN</name>
<gene>
    <name evidence="1" type="ORF">Afe05nite_86820</name>
</gene>
<dbReference type="AlphaFoldDB" id="A0A919JBL4"/>
<accession>A0A919JBL4</accession>
<sequence>MSADDLRPMREDSTFTCDWGYCDEESVAERFDPASGRWLAVCRKDSTVSSDHRQSPGRAHCTECCGEYALTVDGKMRLHSRRFARCPGSGRALPPGSPVVR</sequence>
<evidence type="ECO:0000313" key="1">
    <source>
        <dbReference type="EMBL" id="GIE16842.1"/>
    </source>
</evidence>
<dbReference type="Proteomes" id="UP000598174">
    <property type="component" value="Unassembled WGS sequence"/>
</dbReference>
<evidence type="ECO:0000313" key="2">
    <source>
        <dbReference type="Proteomes" id="UP000598174"/>
    </source>
</evidence>
<keyword evidence="2" id="KW-1185">Reference proteome</keyword>
<comment type="caution">
    <text evidence="1">The sequence shown here is derived from an EMBL/GenBank/DDBJ whole genome shotgun (WGS) entry which is preliminary data.</text>
</comment>
<proteinExistence type="predicted"/>
<reference evidence="1" key="1">
    <citation type="submission" date="2021-01" db="EMBL/GenBank/DDBJ databases">
        <title>Whole genome shotgun sequence of Actinoplanes ferrugineus NBRC 15555.</title>
        <authorList>
            <person name="Komaki H."/>
            <person name="Tamura T."/>
        </authorList>
    </citation>
    <scope>NUCLEOTIDE SEQUENCE</scope>
    <source>
        <strain evidence="1">NBRC 15555</strain>
    </source>
</reference>